<feature type="non-terminal residue" evidence="1">
    <location>
        <position position="1"/>
    </location>
</feature>
<sequence length="100" mass="12145">HNIFANPPYIGLKNKTKLQKSVLKYEPHQALFSRQNGLYFIDQTLRQAKKYLKPNGQLFLEFSPEQKNAITVLLKKYQYAKWRFNKDQFNRWRWLIVKID</sequence>
<evidence type="ECO:0000313" key="2">
    <source>
        <dbReference type="Proteomes" id="UP000231347"/>
    </source>
</evidence>
<dbReference type="GO" id="GO:0032259">
    <property type="term" value="P:methylation"/>
    <property type="evidence" value="ECO:0007669"/>
    <property type="project" value="UniProtKB-KW"/>
</dbReference>
<gene>
    <name evidence="1" type="ORF">COU83_01945</name>
</gene>
<dbReference type="InterPro" id="IPR029063">
    <property type="entry name" value="SAM-dependent_MTases_sf"/>
</dbReference>
<proteinExistence type="predicted"/>
<keyword evidence="1" id="KW-0489">Methyltransferase</keyword>
<accession>A0A2M8KFU3</accession>
<dbReference type="Proteomes" id="UP000231347">
    <property type="component" value="Unassembled WGS sequence"/>
</dbReference>
<dbReference type="PROSITE" id="PS00092">
    <property type="entry name" value="N6_MTASE"/>
    <property type="match status" value="1"/>
</dbReference>
<reference evidence="2" key="1">
    <citation type="submission" date="2017-09" db="EMBL/GenBank/DDBJ databases">
        <title>Depth-based differentiation of microbial function through sediment-hosted aquifers and enrichment of novel symbionts in the deep terrestrial subsurface.</title>
        <authorList>
            <person name="Probst A.J."/>
            <person name="Ladd B."/>
            <person name="Jarett J.K."/>
            <person name="Geller-Mcgrath D.E."/>
            <person name="Sieber C.M.K."/>
            <person name="Emerson J.B."/>
            <person name="Anantharaman K."/>
            <person name="Thomas B.C."/>
            <person name="Malmstrom R."/>
            <person name="Stieglmeier M."/>
            <person name="Klingl A."/>
            <person name="Woyke T."/>
            <person name="Ryan C.M."/>
            <person name="Banfield J.F."/>
        </authorList>
    </citation>
    <scope>NUCLEOTIDE SEQUENCE [LARGE SCALE GENOMIC DNA]</scope>
</reference>
<keyword evidence="1" id="KW-0808">Transferase</keyword>
<comment type="caution">
    <text evidence="1">The sequence shown here is derived from an EMBL/GenBank/DDBJ whole genome shotgun (WGS) entry which is preliminary data.</text>
</comment>
<dbReference type="EMBL" id="PFDY01000046">
    <property type="protein sequence ID" value="PJE58795.1"/>
    <property type="molecule type" value="Genomic_DNA"/>
</dbReference>
<dbReference type="InterPro" id="IPR050320">
    <property type="entry name" value="N5-glutamine_MTase"/>
</dbReference>
<evidence type="ECO:0000313" key="1">
    <source>
        <dbReference type="EMBL" id="PJE58795.1"/>
    </source>
</evidence>
<dbReference type="Gene3D" id="3.40.50.150">
    <property type="entry name" value="Vaccinia Virus protein VP39"/>
    <property type="match status" value="1"/>
</dbReference>
<dbReference type="InterPro" id="IPR002052">
    <property type="entry name" value="DNA_methylase_N6_adenine_CS"/>
</dbReference>
<organism evidence="1 2">
    <name type="scientific">Candidatus Portnoybacteria bacterium CG10_big_fil_rev_8_21_14_0_10_40_22</name>
    <dbReference type="NCBI Taxonomy" id="1974814"/>
    <lineage>
        <taxon>Bacteria</taxon>
        <taxon>Candidatus Portnoyibacteriota</taxon>
    </lineage>
</organism>
<dbReference type="PANTHER" id="PTHR18895">
    <property type="entry name" value="HEMK METHYLTRANSFERASE"/>
    <property type="match status" value="1"/>
</dbReference>
<name>A0A2M8KFU3_9BACT</name>
<dbReference type="GO" id="GO:0003676">
    <property type="term" value="F:nucleic acid binding"/>
    <property type="evidence" value="ECO:0007669"/>
    <property type="project" value="InterPro"/>
</dbReference>
<protein>
    <submittedName>
        <fullName evidence="1">Peptide chain release factor N(5)-glutamine methyltransferase</fullName>
    </submittedName>
</protein>
<dbReference type="PANTHER" id="PTHR18895:SF74">
    <property type="entry name" value="MTRF1L RELEASE FACTOR GLUTAMINE METHYLTRANSFERASE"/>
    <property type="match status" value="1"/>
</dbReference>
<dbReference type="GO" id="GO:0008168">
    <property type="term" value="F:methyltransferase activity"/>
    <property type="evidence" value="ECO:0007669"/>
    <property type="project" value="UniProtKB-KW"/>
</dbReference>
<dbReference type="AlphaFoldDB" id="A0A2M8KFU3"/>
<dbReference type="SUPFAM" id="SSF53335">
    <property type="entry name" value="S-adenosyl-L-methionine-dependent methyltransferases"/>
    <property type="match status" value="1"/>
</dbReference>